<dbReference type="Proteomes" id="UP000887013">
    <property type="component" value="Unassembled WGS sequence"/>
</dbReference>
<evidence type="ECO:0000313" key="2">
    <source>
        <dbReference type="Proteomes" id="UP000887013"/>
    </source>
</evidence>
<proteinExistence type="predicted"/>
<keyword evidence="2" id="KW-1185">Reference proteome</keyword>
<evidence type="ECO:0000313" key="1">
    <source>
        <dbReference type="EMBL" id="GFT56854.1"/>
    </source>
</evidence>
<organism evidence="1 2">
    <name type="scientific">Nephila pilipes</name>
    <name type="common">Giant wood spider</name>
    <name type="synonym">Nephila maculata</name>
    <dbReference type="NCBI Taxonomy" id="299642"/>
    <lineage>
        <taxon>Eukaryota</taxon>
        <taxon>Metazoa</taxon>
        <taxon>Ecdysozoa</taxon>
        <taxon>Arthropoda</taxon>
        <taxon>Chelicerata</taxon>
        <taxon>Arachnida</taxon>
        <taxon>Araneae</taxon>
        <taxon>Araneomorphae</taxon>
        <taxon>Entelegynae</taxon>
        <taxon>Araneoidea</taxon>
        <taxon>Nephilidae</taxon>
        <taxon>Nephila</taxon>
    </lineage>
</organism>
<sequence length="81" mass="9408">MRHPLLLSEAIYKARLGGVRDFSSFSLPFISYFNFRLGKVAADHFMKSENCDRKRFEEAERTVSYRGKREAFAVRGDNISL</sequence>
<name>A0A8X6PAZ6_NEPPI</name>
<dbReference type="AlphaFoldDB" id="A0A8X6PAZ6"/>
<accession>A0A8X6PAZ6</accession>
<reference evidence="1" key="1">
    <citation type="submission" date="2020-08" db="EMBL/GenBank/DDBJ databases">
        <title>Multicomponent nature underlies the extraordinary mechanical properties of spider dragline silk.</title>
        <authorList>
            <person name="Kono N."/>
            <person name="Nakamura H."/>
            <person name="Mori M."/>
            <person name="Yoshida Y."/>
            <person name="Ohtoshi R."/>
            <person name="Malay A.D."/>
            <person name="Moran D.A.P."/>
            <person name="Tomita M."/>
            <person name="Numata K."/>
            <person name="Arakawa K."/>
        </authorList>
    </citation>
    <scope>NUCLEOTIDE SEQUENCE</scope>
</reference>
<comment type="caution">
    <text evidence="1">The sequence shown here is derived from an EMBL/GenBank/DDBJ whole genome shotgun (WGS) entry which is preliminary data.</text>
</comment>
<gene>
    <name evidence="1" type="ORF">NPIL_115241</name>
</gene>
<protein>
    <submittedName>
        <fullName evidence="1">Uncharacterized protein</fullName>
    </submittedName>
</protein>
<dbReference type="EMBL" id="BMAW01113393">
    <property type="protein sequence ID" value="GFT56854.1"/>
    <property type="molecule type" value="Genomic_DNA"/>
</dbReference>